<keyword evidence="1" id="KW-1133">Transmembrane helix</keyword>
<dbReference type="AlphaFoldDB" id="E0PPI2"/>
<feature type="transmembrane region" description="Helical" evidence="1">
    <location>
        <begin position="268"/>
        <end position="289"/>
    </location>
</feature>
<comment type="caution">
    <text evidence="2">The sequence shown here is derived from an EMBL/GenBank/DDBJ whole genome shotgun (WGS) entry which is preliminary data.</text>
</comment>
<evidence type="ECO:0008006" key="4">
    <source>
        <dbReference type="Google" id="ProtNLM"/>
    </source>
</evidence>
<sequence>MILFVFLMIIFFGKNLRYLKNIKYFTISVLILTLFLISAVVTKRLYLINYALFIINGMTVDFRKIVNSSFWGTLIATLTVVGASKMGILSDLVYITGGRISHSFGFSYFSHLSFLVLYLFLNYLFLRGKSITYFEIIGLFAIDYLVYSTTTNRLSHYLGIFVLLMFVLAIKLNWIKFKSYFFKIFSLCSYSVGLLLSIYIANHYDPGEVIWRNLNHLLSNRLGFQKLAFALYQPQLFGNDIQMVGNYEIEILNRIVTENSFYLDSGFLYSWLGYGILFTTLLIVLYTSIFYKAYKNNDKAIYIWCMVIFFFSFINNTWVNITYNPLLFMLGGSLLASNVRYEKQ</sequence>
<evidence type="ECO:0000313" key="3">
    <source>
        <dbReference type="Proteomes" id="UP000003823"/>
    </source>
</evidence>
<protein>
    <recommendedName>
        <fullName evidence="4">Polysaccharide polymerase</fullName>
    </recommendedName>
</protein>
<organism evidence="2 3">
    <name type="scientific">Streptococcus mitis ATCC 6249</name>
    <dbReference type="NCBI Taxonomy" id="864567"/>
    <lineage>
        <taxon>Bacteria</taxon>
        <taxon>Bacillati</taxon>
        <taxon>Bacillota</taxon>
        <taxon>Bacilli</taxon>
        <taxon>Lactobacillales</taxon>
        <taxon>Streptococcaceae</taxon>
        <taxon>Streptococcus</taxon>
        <taxon>Streptococcus mitis group</taxon>
    </lineage>
</organism>
<dbReference type="EMBL" id="AEEN01000010">
    <property type="protein sequence ID" value="EFM32167.1"/>
    <property type="molecule type" value="Genomic_DNA"/>
</dbReference>
<proteinExistence type="predicted"/>
<reference evidence="2 3" key="1">
    <citation type="submission" date="2010-07" db="EMBL/GenBank/DDBJ databases">
        <authorList>
            <person name="Muzny D."/>
            <person name="Qin X."/>
            <person name="Deng J."/>
            <person name="Jiang H."/>
            <person name="Liu Y."/>
            <person name="Qu J."/>
            <person name="Song X.-Z."/>
            <person name="Zhang L."/>
            <person name="Thornton R."/>
            <person name="Coyle M."/>
            <person name="Francisco L."/>
            <person name="Jackson L."/>
            <person name="Javaid M."/>
            <person name="Korchina V."/>
            <person name="Kovar C."/>
            <person name="Mata R."/>
            <person name="Mathew T."/>
            <person name="Ngo R."/>
            <person name="Nguyen L."/>
            <person name="Nguyen N."/>
            <person name="Okwuonu G."/>
            <person name="Ongeri F."/>
            <person name="Pham C."/>
            <person name="Simmons D."/>
            <person name="Wilczek-Boney K."/>
            <person name="Hale W."/>
            <person name="Jakkamsetti A."/>
            <person name="Pham P."/>
            <person name="Ruth R."/>
            <person name="San Lucas F."/>
            <person name="Warren J."/>
            <person name="Zhang J."/>
            <person name="Zhao Z."/>
            <person name="Zhou C."/>
            <person name="Zhu D."/>
            <person name="Lee S."/>
            <person name="Bess C."/>
            <person name="Blankenburg K."/>
            <person name="Forbes L."/>
            <person name="Fu Q."/>
            <person name="Gubbala S."/>
            <person name="Hirani K."/>
            <person name="Jayaseelan J.C."/>
            <person name="Lara F."/>
            <person name="Munidasa M."/>
            <person name="Palculict T."/>
            <person name="Patil S."/>
            <person name="Pu L.-L."/>
            <person name="Saada N."/>
            <person name="Tang L."/>
            <person name="Weissenberger G."/>
            <person name="Zhu Y."/>
            <person name="Hemphill L."/>
            <person name="Shang Y."/>
            <person name="Youmans B."/>
            <person name="Ayvaz T."/>
            <person name="Ross M."/>
            <person name="Santibanez J."/>
            <person name="Aqrawi P."/>
            <person name="Gross S."/>
            <person name="Joshi V."/>
            <person name="Fowler G."/>
            <person name="Nazareth L."/>
            <person name="Reid J."/>
            <person name="Worley K."/>
            <person name="Petrosino J."/>
            <person name="Highlander S."/>
            <person name="Gibbs R."/>
        </authorList>
    </citation>
    <scope>NUCLEOTIDE SEQUENCE [LARGE SCALE GENOMIC DNA]</scope>
    <source>
        <strain evidence="2 3">ATCC 6249</strain>
    </source>
</reference>
<dbReference type="HOGENOM" id="CLU_032630_2_1_9"/>
<feature type="transmembrane region" description="Helical" evidence="1">
    <location>
        <begin position="108"/>
        <end position="126"/>
    </location>
</feature>
<keyword evidence="1" id="KW-0472">Membrane</keyword>
<gene>
    <name evidence="2" type="ORF">HMPREF8571_0449</name>
</gene>
<dbReference type="Proteomes" id="UP000003823">
    <property type="component" value="Unassembled WGS sequence"/>
</dbReference>
<feature type="transmembrane region" description="Helical" evidence="1">
    <location>
        <begin position="133"/>
        <end position="150"/>
    </location>
</feature>
<name>E0PPI2_STRMT</name>
<feature type="transmembrane region" description="Helical" evidence="1">
    <location>
        <begin position="156"/>
        <end position="174"/>
    </location>
</feature>
<evidence type="ECO:0000313" key="2">
    <source>
        <dbReference type="EMBL" id="EFM32167.1"/>
    </source>
</evidence>
<feature type="transmembrane region" description="Helical" evidence="1">
    <location>
        <begin position="21"/>
        <end position="41"/>
    </location>
</feature>
<keyword evidence="1" id="KW-0812">Transmembrane</keyword>
<feature type="transmembrane region" description="Helical" evidence="1">
    <location>
        <begin position="301"/>
        <end position="319"/>
    </location>
</feature>
<evidence type="ECO:0000256" key="1">
    <source>
        <dbReference type="SAM" id="Phobius"/>
    </source>
</evidence>
<dbReference type="eggNOG" id="ENOG5030JKJ">
    <property type="taxonomic scope" value="Bacteria"/>
</dbReference>
<accession>E0PPI2</accession>
<feature type="transmembrane region" description="Helical" evidence="1">
    <location>
        <begin position="70"/>
        <end position="88"/>
    </location>
</feature>
<feature type="transmembrane region" description="Helical" evidence="1">
    <location>
        <begin position="181"/>
        <end position="201"/>
    </location>
</feature>